<name>A0ABV9JID2_9GAMM</name>
<dbReference type="InterPro" id="IPR018062">
    <property type="entry name" value="HTH_AraC-typ_CS"/>
</dbReference>
<keyword evidence="6" id="KW-1185">Reference proteome</keyword>
<keyword evidence="3" id="KW-0804">Transcription</keyword>
<evidence type="ECO:0000259" key="4">
    <source>
        <dbReference type="PROSITE" id="PS01124"/>
    </source>
</evidence>
<dbReference type="PROSITE" id="PS01124">
    <property type="entry name" value="HTH_ARAC_FAMILY_2"/>
    <property type="match status" value="1"/>
</dbReference>
<gene>
    <name evidence="5" type="ORF">ACFO3I_03700</name>
</gene>
<sequence>MLSLSIRQYSPQLQSHQHEFTQLVLPLTGVLKLAMPAGLVMLHPGEVVFIAPGTEHGFAAQNLSRFLVLDLAEAPAAFANYSGQTLMLPGPITSYLSTLEQLLLEPSPLLPQAGQLLLDMLCQYQLQPRLDQRLQRAMLYMQQNLGAPLDLVVLADKANLSLSQFKQLFRQQLQQTPGDYLTQLRMEQARQLLQFSDLPVQRIAQLCGYTSASAFSARFRQQFQQKPKQYRELPPSA</sequence>
<evidence type="ECO:0000313" key="5">
    <source>
        <dbReference type="EMBL" id="MFC4654127.1"/>
    </source>
</evidence>
<organism evidence="5 6">
    <name type="scientific">Rheinheimera marina</name>
    <dbReference type="NCBI Taxonomy" id="1774958"/>
    <lineage>
        <taxon>Bacteria</taxon>
        <taxon>Pseudomonadati</taxon>
        <taxon>Pseudomonadota</taxon>
        <taxon>Gammaproteobacteria</taxon>
        <taxon>Chromatiales</taxon>
        <taxon>Chromatiaceae</taxon>
        <taxon>Rheinheimera</taxon>
    </lineage>
</organism>
<keyword evidence="1" id="KW-0805">Transcription regulation</keyword>
<dbReference type="InterPro" id="IPR020449">
    <property type="entry name" value="Tscrpt_reg_AraC-type_HTH"/>
</dbReference>
<dbReference type="PANTHER" id="PTHR46796">
    <property type="entry name" value="HTH-TYPE TRANSCRIPTIONAL ACTIVATOR RHAS-RELATED"/>
    <property type="match status" value="1"/>
</dbReference>
<dbReference type="Gene3D" id="2.60.120.10">
    <property type="entry name" value="Jelly Rolls"/>
    <property type="match status" value="1"/>
</dbReference>
<dbReference type="EMBL" id="JBHSGB010000004">
    <property type="protein sequence ID" value="MFC4654127.1"/>
    <property type="molecule type" value="Genomic_DNA"/>
</dbReference>
<evidence type="ECO:0000313" key="6">
    <source>
        <dbReference type="Proteomes" id="UP001595962"/>
    </source>
</evidence>
<protein>
    <submittedName>
        <fullName evidence="5">Helix-turn-helix domain-containing protein</fullName>
    </submittedName>
</protein>
<accession>A0ABV9JID2</accession>
<feature type="domain" description="HTH araC/xylS-type" evidence="4">
    <location>
        <begin position="135"/>
        <end position="233"/>
    </location>
</feature>
<dbReference type="InterPro" id="IPR018060">
    <property type="entry name" value="HTH_AraC"/>
</dbReference>
<dbReference type="Gene3D" id="1.10.10.60">
    <property type="entry name" value="Homeodomain-like"/>
    <property type="match status" value="2"/>
</dbReference>
<dbReference type="InterPro" id="IPR050204">
    <property type="entry name" value="AraC_XylS_family_regulators"/>
</dbReference>
<proteinExistence type="predicted"/>
<dbReference type="InterPro" id="IPR014710">
    <property type="entry name" value="RmlC-like_jellyroll"/>
</dbReference>
<keyword evidence="2" id="KW-0238">DNA-binding</keyword>
<dbReference type="Pfam" id="PF12833">
    <property type="entry name" value="HTH_18"/>
    <property type="match status" value="1"/>
</dbReference>
<reference evidence="6" key="1">
    <citation type="journal article" date="2019" name="Int. J. Syst. Evol. Microbiol.">
        <title>The Global Catalogue of Microorganisms (GCM) 10K type strain sequencing project: providing services to taxonomists for standard genome sequencing and annotation.</title>
        <authorList>
            <consortium name="The Broad Institute Genomics Platform"/>
            <consortium name="The Broad Institute Genome Sequencing Center for Infectious Disease"/>
            <person name="Wu L."/>
            <person name="Ma J."/>
        </authorList>
    </citation>
    <scope>NUCLEOTIDE SEQUENCE [LARGE SCALE GENOMIC DNA]</scope>
    <source>
        <strain evidence="6">DT28</strain>
    </source>
</reference>
<dbReference type="SUPFAM" id="SSF46689">
    <property type="entry name" value="Homeodomain-like"/>
    <property type="match status" value="2"/>
</dbReference>
<dbReference type="SUPFAM" id="SSF51182">
    <property type="entry name" value="RmlC-like cupins"/>
    <property type="match status" value="1"/>
</dbReference>
<dbReference type="RefSeq" id="WP_377331864.1">
    <property type="nucleotide sequence ID" value="NZ_JBHSGB010000004.1"/>
</dbReference>
<comment type="caution">
    <text evidence="5">The sequence shown here is derived from an EMBL/GenBank/DDBJ whole genome shotgun (WGS) entry which is preliminary data.</text>
</comment>
<evidence type="ECO:0000256" key="2">
    <source>
        <dbReference type="ARBA" id="ARBA00023125"/>
    </source>
</evidence>
<dbReference type="Proteomes" id="UP001595962">
    <property type="component" value="Unassembled WGS sequence"/>
</dbReference>
<dbReference type="PANTHER" id="PTHR46796:SF13">
    <property type="entry name" value="HTH-TYPE TRANSCRIPTIONAL ACTIVATOR RHAS"/>
    <property type="match status" value="1"/>
</dbReference>
<evidence type="ECO:0000256" key="1">
    <source>
        <dbReference type="ARBA" id="ARBA00023015"/>
    </source>
</evidence>
<dbReference type="InterPro" id="IPR009057">
    <property type="entry name" value="Homeodomain-like_sf"/>
</dbReference>
<dbReference type="SMART" id="SM00342">
    <property type="entry name" value="HTH_ARAC"/>
    <property type="match status" value="1"/>
</dbReference>
<dbReference type="InterPro" id="IPR011051">
    <property type="entry name" value="RmlC_Cupin_sf"/>
</dbReference>
<evidence type="ECO:0000256" key="3">
    <source>
        <dbReference type="ARBA" id="ARBA00023163"/>
    </source>
</evidence>
<dbReference type="PROSITE" id="PS00041">
    <property type="entry name" value="HTH_ARAC_FAMILY_1"/>
    <property type="match status" value="1"/>
</dbReference>
<dbReference type="PRINTS" id="PR00032">
    <property type="entry name" value="HTHARAC"/>
</dbReference>